<comment type="similarity">
    <text evidence="2">Belongs to the endoribonuclease YbeY family.</text>
</comment>
<evidence type="ECO:0000256" key="2">
    <source>
        <dbReference type="ARBA" id="ARBA00010875"/>
    </source>
</evidence>
<comment type="caution">
    <text evidence="8">The sequence shown here is derived from an EMBL/GenBank/DDBJ whole genome shotgun (WGS) entry which is preliminary data.</text>
</comment>
<sequence>MVKVFVHTDTRYPVNRKIIRRAVIDTFKKNEIENIDAEVSVAVVGRRKMKELANKFFGDSACHEVLSFPFEDVSNTSISGRLPAGRQGFINLPDGILRFGDVVLSWPEVLLAAGRDNVMVDEELYLLTSHGVEHLLGEHHE</sequence>
<evidence type="ECO:0000313" key="9">
    <source>
        <dbReference type="Proteomes" id="UP000177039"/>
    </source>
</evidence>
<dbReference type="Proteomes" id="UP000177039">
    <property type="component" value="Unassembled WGS sequence"/>
</dbReference>
<evidence type="ECO:0000256" key="7">
    <source>
        <dbReference type="ARBA" id="ARBA00022833"/>
    </source>
</evidence>
<dbReference type="GO" id="GO:0006364">
    <property type="term" value="P:rRNA processing"/>
    <property type="evidence" value="ECO:0007669"/>
    <property type="project" value="InterPro"/>
</dbReference>
<evidence type="ECO:0000256" key="1">
    <source>
        <dbReference type="ARBA" id="ARBA00001947"/>
    </source>
</evidence>
<dbReference type="InterPro" id="IPR023091">
    <property type="entry name" value="MetalPrtase_cat_dom_sf_prd"/>
</dbReference>
<keyword evidence="7" id="KW-0862">Zinc</keyword>
<dbReference type="GO" id="GO:0004222">
    <property type="term" value="F:metalloendopeptidase activity"/>
    <property type="evidence" value="ECO:0007669"/>
    <property type="project" value="InterPro"/>
</dbReference>
<keyword evidence="6" id="KW-0378">Hydrolase</keyword>
<name>A0A1F5H262_9BACT</name>
<reference evidence="8 9" key="1">
    <citation type="journal article" date="2016" name="Nat. Commun.">
        <title>Thousands of microbial genomes shed light on interconnected biogeochemical processes in an aquifer system.</title>
        <authorList>
            <person name="Anantharaman K."/>
            <person name="Brown C.T."/>
            <person name="Hug L.A."/>
            <person name="Sharon I."/>
            <person name="Castelle C.J."/>
            <person name="Probst A.J."/>
            <person name="Thomas B.C."/>
            <person name="Singh A."/>
            <person name="Wilkins M.J."/>
            <person name="Karaoz U."/>
            <person name="Brodie E.L."/>
            <person name="Williams K.H."/>
            <person name="Hubbard S.S."/>
            <person name="Banfield J.F."/>
        </authorList>
    </citation>
    <scope>NUCLEOTIDE SEQUENCE [LARGE SCALE GENOMIC DNA]</scope>
</reference>
<accession>A0A1F5H262</accession>
<evidence type="ECO:0008006" key="10">
    <source>
        <dbReference type="Google" id="ProtNLM"/>
    </source>
</evidence>
<gene>
    <name evidence="8" type="ORF">A3B54_02240</name>
</gene>
<dbReference type="NCBIfam" id="TIGR00043">
    <property type="entry name" value="rRNA maturation RNase YbeY"/>
    <property type="match status" value="1"/>
</dbReference>
<evidence type="ECO:0000256" key="6">
    <source>
        <dbReference type="ARBA" id="ARBA00022801"/>
    </source>
</evidence>
<dbReference type="EMBL" id="MFBT01000041">
    <property type="protein sequence ID" value="OGD98191.1"/>
    <property type="molecule type" value="Genomic_DNA"/>
</dbReference>
<keyword evidence="3" id="KW-0540">Nuclease</keyword>
<comment type="cofactor">
    <cofactor evidence="1">
        <name>Zn(2+)</name>
        <dbReference type="ChEBI" id="CHEBI:29105"/>
    </cofactor>
</comment>
<evidence type="ECO:0000256" key="4">
    <source>
        <dbReference type="ARBA" id="ARBA00022723"/>
    </source>
</evidence>
<dbReference type="Gene3D" id="3.40.390.30">
    <property type="entry name" value="Metalloproteases ('zincins'), catalytic domain"/>
    <property type="match status" value="1"/>
</dbReference>
<dbReference type="Pfam" id="PF02130">
    <property type="entry name" value="YbeY"/>
    <property type="match status" value="1"/>
</dbReference>
<keyword evidence="5" id="KW-0255">Endonuclease</keyword>
<dbReference type="InterPro" id="IPR002036">
    <property type="entry name" value="YbeY"/>
</dbReference>
<dbReference type="AlphaFoldDB" id="A0A1F5H262"/>
<evidence type="ECO:0000256" key="3">
    <source>
        <dbReference type="ARBA" id="ARBA00022722"/>
    </source>
</evidence>
<proteinExistence type="inferred from homology"/>
<dbReference type="SUPFAM" id="SSF55486">
    <property type="entry name" value="Metalloproteases ('zincins'), catalytic domain"/>
    <property type="match status" value="1"/>
</dbReference>
<dbReference type="GO" id="GO:0046872">
    <property type="term" value="F:metal ion binding"/>
    <property type="evidence" value="ECO:0007669"/>
    <property type="project" value="UniProtKB-KW"/>
</dbReference>
<organism evidence="8 9">
    <name type="scientific">Candidatus Curtissbacteria bacterium RIFCSPLOWO2_01_FULL_42_50</name>
    <dbReference type="NCBI Taxonomy" id="1797730"/>
    <lineage>
        <taxon>Bacteria</taxon>
        <taxon>Candidatus Curtissiibacteriota</taxon>
    </lineage>
</organism>
<keyword evidence="4" id="KW-0479">Metal-binding</keyword>
<protein>
    <recommendedName>
        <fullName evidence="10">rRNA maturation RNase YbeY</fullName>
    </recommendedName>
</protein>
<dbReference type="GO" id="GO:0004519">
    <property type="term" value="F:endonuclease activity"/>
    <property type="evidence" value="ECO:0007669"/>
    <property type="project" value="UniProtKB-KW"/>
</dbReference>
<evidence type="ECO:0000256" key="5">
    <source>
        <dbReference type="ARBA" id="ARBA00022759"/>
    </source>
</evidence>
<evidence type="ECO:0000313" key="8">
    <source>
        <dbReference type="EMBL" id="OGD98191.1"/>
    </source>
</evidence>